<organism evidence="1 2">
    <name type="scientific">Cryptolaemus montrouzieri</name>
    <dbReference type="NCBI Taxonomy" id="559131"/>
    <lineage>
        <taxon>Eukaryota</taxon>
        <taxon>Metazoa</taxon>
        <taxon>Ecdysozoa</taxon>
        <taxon>Arthropoda</taxon>
        <taxon>Hexapoda</taxon>
        <taxon>Insecta</taxon>
        <taxon>Pterygota</taxon>
        <taxon>Neoptera</taxon>
        <taxon>Endopterygota</taxon>
        <taxon>Coleoptera</taxon>
        <taxon>Polyphaga</taxon>
        <taxon>Cucujiformia</taxon>
        <taxon>Coccinelloidea</taxon>
        <taxon>Coccinellidae</taxon>
        <taxon>Scymninae</taxon>
        <taxon>Scymnini</taxon>
        <taxon>Cryptolaemus</taxon>
    </lineage>
</organism>
<keyword evidence="2" id="KW-1185">Reference proteome</keyword>
<dbReference type="AlphaFoldDB" id="A0ABD2P7Q5"/>
<gene>
    <name evidence="1" type="ORF">HHI36_001464</name>
</gene>
<sequence length="136" mass="15910">MYSDTNNAGDSEANELAYPFLMQEFPLGCIGQCEGHILYPFDGTWKLVDGVYEYSKEKTKYTFQGEFYNKFYGSTQICPDLWTWNHVTGYWIPIQESGCKIFQIHPYQFNKPTSRIRNALHKTSWIPANLITTYLH</sequence>
<dbReference type="EMBL" id="JABFTP020000185">
    <property type="protein sequence ID" value="KAL3286978.1"/>
    <property type="molecule type" value="Genomic_DNA"/>
</dbReference>
<name>A0ABD2P7Q5_9CUCU</name>
<reference evidence="1 2" key="1">
    <citation type="journal article" date="2021" name="BMC Biol.">
        <title>Horizontally acquired antibacterial genes associated with adaptive radiation of ladybird beetles.</title>
        <authorList>
            <person name="Li H.S."/>
            <person name="Tang X.F."/>
            <person name="Huang Y.H."/>
            <person name="Xu Z.Y."/>
            <person name="Chen M.L."/>
            <person name="Du X.Y."/>
            <person name="Qiu B.Y."/>
            <person name="Chen P.T."/>
            <person name="Zhang W."/>
            <person name="Slipinski A."/>
            <person name="Escalona H.E."/>
            <person name="Waterhouse R.M."/>
            <person name="Zwick A."/>
            <person name="Pang H."/>
        </authorList>
    </citation>
    <scope>NUCLEOTIDE SEQUENCE [LARGE SCALE GENOMIC DNA]</scope>
    <source>
        <strain evidence="1">SYSU2018</strain>
    </source>
</reference>
<evidence type="ECO:0000313" key="1">
    <source>
        <dbReference type="EMBL" id="KAL3286978.1"/>
    </source>
</evidence>
<proteinExistence type="predicted"/>
<protein>
    <submittedName>
        <fullName evidence="1">Uncharacterized protein</fullName>
    </submittedName>
</protein>
<comment type="caution">
    <text evidence="1">The sequence shown here is derived from an EMBL/GenBank/DDBJ whole genome shotgun (WGS) entry which is preliminary data.</text>
</comment>
<accession>A0ABD2P7Q5</accession>
<evidence type="ECO:0000313" key="2">
    <source>
        <dbReference type="Proteomes" id="UP001516400"/>
    </source>
</evidence>
<dbReference type="Proteomes" id="UP001516400">
    <property type="component" value="Unassembled WGS sequence"/>
</dbReference>